<dbReference type="AlphaFoldDB" id="A0A6J2JSL2"/>
<dbReference type="PROSITE" id="PS51155">
    <property type="entry name" value="CHIT_BIND_RR_2"/>
    <property type="match status" value="1"/>
</dbReference>
<dbReference type="Proteomes" id="UP000504629">
    <property type="component" value="Unplaced"/>
</dbReference>
<feature type="signal peptide" evidence="3">
    <location>
        <begin position="1"/>
        <end position="20"/>
    </location>
</feature>
<gene>
    <name evidence="5" type="primary">LOC114244835</name>
</gene>
<name>A0A6J2JSL2_BOMMA</name>
<dbReference type="OrthoDB" id="6436213at2759"/>
<keyword evidence="4" id="KW-1185">Reference proteome</keyword>
<keyword evidence="1 3" id="KW-0732">Signal</keyword>
<sequence length="123" mass="13584">MTGTVLKIVILHIFIAVVNSAPIKDESLAEIIENNYTIDAKGNYVFSFKTTNDLIRYEEGIVVNSGEPNEHIEVYGYYSYINDAGEPVRVDYSATEEGYKIGDEQKDMTISALPQSVVASLVG</sequence>
<proteinExistence type="predicted"/>
<evidence type="ECO:0000313" key="5">
    <source>
        <dbReference type="RefSeq" id="XP_028032550.1"/>
    </source>
</evidence>
<dbReference type="GO" id="GO:0042302">
    <property type="term" value="F:structural constituent of cuticle"/>
    <property type="evidence" value="ECO:0007669"/>
    <property type="project" value="UniProtKB-UniRule"/>
</dbReference>
<organism evidence="4 5">
    <name type="scientific">Bombyx mandarina</name>
    <name type="common">Wild silk moth</name>
    <name type="synonym">Wild silkworm</name>
    <dbReference type="NCBI Taxonomy" id="7092"/>
    <lineage>
        <taxon>Eukaryota</taxon>
        <taxon>Metazoa</taxon>
        <taxon>Ecdysozoa</taxon>
        <taxon>Arthropoda</taxon>
        <taxon>Hexapoda</taxon>
        <taxon>Insecta</taxon>
        <taxon>Pterygota</taxon>
        <taxon>Neoptera</taxon>
        <taxon>Endopterygota</taxon>
        <taxon>Lepidoptera</taxon>
        <taxon>Glossata</taxon>
        <taxon>Ditrysia</taxon>
        <taxon>Bombycoidea</taxon>
        <taxon>Bombycidae</taxon>
        <taxon>Bombycinae</taxon>
        <taxon>Bombyx</taxon>
    </lineage>
</organism>
<dbReference type="Pfam" id="PF00379">
    <property type="entry name" value="Chitin_bind_4"/>
    <property type="match status" value="1"/>
</dbReference>
<dbReference type="InterPro" id="IPR000618">
    <property type="entry name" value="Insect_cuticle"/>
</dbReference>
<dbReference type="KEGG" id="bman:114244835"/>
<evidence type="ECO:0000256" key="1">
    <source>
        <dbReference type="ARBA" id="ARBA00022729"/>
    </source>
</evidence>
<evidence type="ECO:0000313" key="4">
    <source>
        <dbReference type="Proteomes" id="UP000504629"/>
    </source>
</evidence>
<keyword evidence="2" id="KW-0193">Cuticle</keyword>
<dbReference type="RefSeq" id="XP_028032550.1">
    <property type="nucleotide sequence ID" value="XM_028176749.1"/>
</dbReference>
<feature type="chain" id="PRO_5026735336" evidence="3">
    <location>
        <begin position="21"/>
        <end position="123"/>
    </location>
</feature>
<evidence type="ECO:0000256" key="3">
    <source>
        <dbReference type="SAM" id="SignalP"/>
    </source>
</evidence>
<protein>
    <submittedName>
        <fullName evidence="5">Endocuticle structural protein SgAbd-6-like</fullName>
    </submittedName>
</protein>
<evidence type="ECO:0000256" key="2">
    <source>
        <dbReference type="PROSITE-ProRule" id="PRU00497"/>
    </source>
</evidence>
<reference evidence="5" key="1">
    <citation type="submission" date="2025-08" db="UniProtKB">
        <authorList>
            <consortium name="RefSeq"/>
        </authorList>
    </citation>
    <scope>IDENTIFICATION</scope>
    <source>
        <tissue evidence="5">Silk gland</tissue>
    </source>
</reference>
<dbReference type="GeneID" id="114244835"/>
<dbReference type="CTD" id="100379436"/>
<accession>A0A6J2JSL2</accession>